<dbReference type="OMA" id="SEITHAX"/>
<dbReference type="Proteomes" id="UP000184304">
    <property type="component" value="Unassembled WGS sequence"/>
</dbReference>
<reference evidence="2" key="1">
    <citation type="journal article" date="2017" name="Genome Biol.">
        <title>Comparative genomics reveals high biological diversity and specific adaptations in the industrially and medically important fungal genus Aspergillus.</title>
        <authorList>
            <person name="de Vries R.P."/>
            <person name="Riley R."/>
            <person name="Wiebenga A."/>
            <person name="Aguilar-Osorio G."/>
            <person name="Amillis S."/>
            <person name="Uchima C.A."/>
            <person name="Anderluh G."/>
            <person name="Asadollahi M."/>
            <person name="Askin M."/>
            <person name="Barry K."/>
            <person name="Battaglia E."/>
            <person name="Bayram O."/>
            <person name="Benocci T."/>
            <person name="Braus-Stromeyer S.A."/>
            <person name="Caldana C."/>
            <person name="Canovas D."/>
            <person name="Cerqueira G.C."/>
            <person name="Chen F."/>
            <person name="Chen W."/>
            <person name="Choi C."/>
            <person name="Clum A."/>
            <person name="Dos Santos R.A."/>
            <person name="Damasio A.R."/>
            <person name="Diallinas G."/>
            <person name="Emri T."/>
            <person name="Fekete E."/>
            <person name="Flipphi M."/>
            <person name="Freyberg S."/>
            <person name="Gallo A."/>
            <person name="Gournas C."/>
            <person name="Habgood R."/>
            <person name="Hainaut M."/>
            <person name="Harispe M.L."/>
            <person name="Henrissat B."/>
            <person name="Hilden K.S."/>
            <person name="Hope R."/>
            <person name="Hossain A."/>
            <person name="Karabika E."/>
            <person name="Karaffa L."/>
            <person name="Karanyi Z."/>
            <person name="Krasevec N."/>
            <person name="Kuo A."/>
            <person name="Kusch H."/>
            <person name="LaButti K."/>
            <person name="Lagendijk E.L."/>
            <person name="Lapidus A."/>
            <person name="Levasseur A."/>
            <person name="Lindquist E."/>
            <person name="Lipzen A."/>
            <person name="Logrieco A.F."/>
            <person name="MacCabe A."/>
            <person name="Maekelae M.R."/>
            <person name="Malavazi I."/>
            <person name="Melin P."/>
            <person name="Meyer V."/>
            <person name="Mielnichuk N."/>
            <person name="Miskei M."/>
            <person name="Molnar A.P."/>
            <person name="Mule G."/>
            <person name="Ngan C.Y."/>
            <person name="Orejas M."/>
            <person name="Orosz E."/>
            <person name="Ouedraogo J.P."/>
            <person name="Overkamp K.M."/>
            <person name="Park H.-S."/>
            <person name="Perrone G."/>
            <person name="Piumi F."/>
            <person name="Punt P.J."/>
            <person name="Ram A.F."/>
            <person name="Ramon A."/>
            <person name="Rauscher S."/>
            <person name="Record E."/>
            <person name="Riano-Pachon D.M."/>
            <person name="Robert V."/>
            <person name="Roehrig J."/>
            <person name="Ruller R."/>
            <person name="Salamov A."/>
            <person name="Salih N.S."/>
            <person name="Samson R.A."/>
            <person name="Sandor E."/>
            <person name="Sanguinetti M."/>
            <person name="Schuetze T."/>
            <person name="Sepcic K."/>
            <person name="Shelest E."/>
            <person name="Sherlock G."/>
            <person name="Sophianopoulou V."/>
            <person name="Squina F.M."/>
            <person name="Sun H."/>
            <person name="Susca A."/>
            <person name="Todd R.B."/>
            <person name="Tsang A."/>
            <person name="Unkles S.E."/>
            <person name="van de Wiele N."/>
            <person name="van Rossen-Uffink D."/>
            <person name="Oliveira J.V."/>
            <person name="Vesth T.C."/>
            <person name="Visser J."/>
            <person name="Yu J.-H."/>
            <person name="Zhou M."/>
            <person name="Andersen M.R."/>
            <person name="Archer D.B."/>
            <person name="Baker S.E."/>
            <person name="Benoit I."/>
            <person name="Brakhage A.A."/>
            <person name="Braus G.H."/>
            <person name="Fischer R."/>
            <person name="Frisvad J.C."/>
            <person name="Goldman G.H."/>
            <person name="Houbraken J."/>
            <person name="Oakley B."/>
            <person name="Pocsi I."/>
            <person name="Scazzocchio C."/>
            <person name="Seiboth B."/>
            <person name="vanKuyk P.A."/>
            <person name="Wortman J."/>
            <person name="Dyer P.S."/>
            <person name="Grigoriev I.V."/>
        </authorList>
    </citation>
    <scope>NUCLEOTIDE SEQUENCE [LARGE SCALE GENOMIC DNA]</scope>
    <source>
        <strain evidence="2">CBS 134.48</strain>
    </source>
</reference>
<evidence type="ECO:0000313" key="2">
    <source>
        <dbReference type="Proteomes" id="UP000184304"/>
    </source>
</evidence>
<proteinExistence type="predicted"/>
<evidence type="ECO:0000313" key="1">
    <source>
        <dbReference type="EMBL" id="OJI81918.1"/>
    </source>
</evidence>
<organism evidence="1 2">
    <name type="scientific">Aspergillus tubingensis (strain CBS 134.48)</name>
    <dbReference type="NCBI Taxonomy" id="767770"/>
    <lineage>
        <taxon>Eukaryota</taxon>
        <taxon>Fungi</taxon>
        <taxon>Dikarya</taxon>
        <taxon>Ascomycota</taxon>
        <taxon>Pezizomycotina</taxon>
        <taxon>Eurotiomycetes</taxon>
        <taxon>Eurotiomycetidae</taxon>
        <taxon>Eurotiales</taxon>
        <taxon>Aspergillaceae</taxon>
        <taxon>Aspergillus</taxon>
        <taxon>Aspergillus subgen. Circumdati</taxon>
    </lineage>
</organism>
<dbReference type="AlphaFoldDB" id="A0A1L9MY24"/>
<dbReference type="EMBL" id="KV878205">
    <property type="protein sequence ID" value="OJI81918.1"/>
    <property type="molecule type" value="Genomic_DNA"/>
</dbReference>
<protein>
    <submittedName>
        <fullName evidence="1">Uncharacterized protein</fullName>
    </submittedName>
</protein>
<gene>
    <name evidence="1" type="ORF">ASPTUDRAFT_743058</name>
</gene>
<dbReference type="VEuPathDB" id="FungiDB:ASPTUDRAFT_743058"/>
<name>A0A1L9MY24_ASPTC</name>
<sequence>MTSPHLRHRSSLEGVIFPFPQCLPPQEHDEATELFNKLIQHFEPLEKSYEDYKPITLVRLMKEEILAEDEFLIFFFTLIGHDRPGVTDFSLADTLARLDGFDRWTPEKRHVLFQSLVNFTSYLFCSNNY</sequence>
<keyword evidence="2" id="KW-1185">Reference proteome</keyword>
<accession>A0A1L9MY24</accession>
<dbReference type="STRING" id="767770.A0A1L9MY24"/>